<organism evidence="12 13">
    <name type="scientific">Enterococcus avium</name>
    <name type="common">Streptococcus avium</name>
    <dbReference type="NCBI Taxonomy" id="33945"/>
    <lineage>
        <taxon>Bacteria</taxon>
        <taxon>Bacillati</taxon>
        <taxon>Bacillota</taxon>
        <taxon>Bacilli</taxon>
        <taxon>Lactobacillales</taxon>
        <taxon>Enterococcaceae</taxon>
        <taxon>Enterococcus</taxon>
    </lineage>
</organism>
<keyword evidence="1 6" id="KW-0597">Phosphoprotein</keyword>
<evidence type="ECO:0000313" key="13">
    <source>
        <dbReference type="Proteomes" id="UP000288388"/>
    </source>
</evidence>
<dbReference type="PROSITE" id="PS51755">
    <property type="entry name" value="OMPR_PHOB"/>
    <property type="match status" value="1"/>
</dbReference>
<dbReference type="PROSITE" id="PS50110">
    <property type="entry name" value="RESPONSE_REGULATORY"/>
    <property type="match status" value="1"/>
</dbReference>
<dbReference type="Pfam" id="PF00072">
    <property type="entry name" value="Response_reg"/>
    <property type="match status" value="1"/>
</dbReference>
<dbReference type="Proteomes" id="UP001260773">
    <property type="component" value="Unassembled WGS sequence"/>
</dbReference>
<evidence type="ECO:0000313" key="12">
    <source>
        <dbReference type="EMBL" id="RVU95801.1"/>
    </source>
</evidence>
<sequence>MTKKIILIEDDENLRRGISFYLEQEGYEVIVINRVQGSIEKIRKNSPDLIILDVTLPDGNGFELCQEIRKFSAVPIFFLTAHDLESDILTGLSIGGDDYLTKPFSLAILKAKVALVFKKKEDQSRKIELPPFMLNLDTHRLFKNGQEIPMSSTEFRLINYLMKNAGIVLEKEALLETLWDDQGKFVDENALSVNIRRIRVKLEEDPKKPKYIETVRGVGYLWKRRE</sequence>
<dbReference type="Proteomes" id="UP000288388">
    <property type="component" value="Unassembled WGS sequence"/>
</dbReference>
<feature type="DNA-binding region" description="OmpR/PhoB-type" evidence="7">
    <location>
        <begin position="124"/>
        <end position="224"/>
    </location>
</feature>
<dbReference type="SUPFAM" id="SSF52172">
    <property type="entry name" value="CheY-like"/>
    <property type="match status" value="1"/>
</dbReference>
<evidence type="ECO:0000313" key="10">
    <source>
        <dbReference type="EMBL" id="MDT2403719.1"/>
    </source>
</evidence>
<dbReference type="CDD" id="cd00383">
    <property type="entry name" value="trans_reg_C"/>
    <property type="match status" value="1"/>
</dbReference>
<dbReference type="GO" id="GO:0006355">
    <property type="term" value="P:regulation of DNA-templated transcription"/>
    <property type="evidence" value="ECO:0007669"/>
    <property type="project" value="InterPro"/>
</dbReference>
<evidence type="ECO:0000256" key="2">
    <source>
        <dbReference type="ARBA" id="ARBA00023012"/>
    </source>
</evidence>
<dbReference type="GO" id="GO:0005829">
    <property type="term" value="C:cytosol"/>
    <property type="evidence" value="ECO:0007669"/>
    <property type="project" value="TreeGrafter"/>
</dbReference>
<dbReference type="InterPro" id="IPR039420">
    <property type="entry name" value="WalR-like"/>
</dbReference>
<evidence type="ECO:0000256" key="3">
    <source>
        <dbReference type="ARBA" id="ARBA00023015"/>
    </source>
</evidence>
<reference evidence="12 13" key="1">
    <citation type="submission" date="2018-12" db="EMBL/GenBank/DDBJ databases">
        <title>A novel vanA-carrying plasmid in a clinical isolate of Enterococcus avium.</title>
        <authorList>
            <person name="Bernasconi O.J."/>
            <person name="Luzzaro F."/>
            <person name="Endimiani A."/>
        </authorList>
    </citation>
    <scope>NUCLEOTIDE SEQUENCE [LARGE SCALE GENOMIC DNA]</scope>
    <source>
        <strain evidence="12 13">LC0559/18</strain>
    </source>
</reference>
<dbReference type="PANTHER" id="PTHR48111">
    <property type="entry name" value="REGULATOR OF RPOS"/>
    <property type="match status" value="1"/>
</dbReference>
<evidence type="ECO:0000313" key="11">
    <source>
        <dbReference type="EMBL" id="MDT2515226.1"/>
    </source>
</evidence>
<evidence type="ECO:0000259" key="8">
    <source>
        <dbReference type="PROSITE" id="PS50110"/>
    </source>
</evidence>
<dbReference type="PANTHER" id="PTHR48111:SF73">
    <property type="entry name" value="ALKALINE PHOSPHATASE SYNTHESIS TRANSCRIPTIONAL REGULATORY PROTEIN PHOP"/>
    <property type="match status" value="1"/>
</dbReference>
<name>A0A437UQ83_ENTAV</name>
<dbReference type="SMART" id="SM00448">
    <property type="entry name" value="REC"/>
    <property type="match status" value="1"/>
</dbReference>
<dbReference type="Gene3D" id="1.10.10.10">
    <property type="entry name" value="Winged helix-like DNA-binding domain superfamily/Winged helix DNA-binding domain"/>
    <property type="match status" value="1"/>
</dbReference>
<dbReference type="Proteomes" id="UP001264335">
    <property type="component" value="Unassembled WGS sequence"/>
</dbReference>
<dbReference type="EMBL" id="RYZS01000001">
    <property type="protein sequence ID" value="RVU95801.1"/>
    <property type="molecule type" value="Genomic_DNA"/>
</dbReference>
<dbReference type="Pfam" id="PF00486">
    <property type="entry name" value="Trans_reg_C"/>
    <property type="match status" value="1"/>
</dbReference>
<dbReference type="GO" id="GO:0000156">
    <property type="term" value="F:phosphorelay response regulator activity"/>
    <property type="evidence" value="ECO:0007669"/>
    <property type="project" value="TreeGrafter"/>
</dbReference>
<dbReference type="InterPro" id="IPR001789">
    <property type="entry name" value="Sig_transdc_resp-reg_receiver"/>
</dbReference>
<evidence type="ECO:0000256" key="4">
    <source>
        <dbReference type="ARBA" id="ARBA00023125"/>
    </source>
</evidence>
<keyword evidence="3" id="KW-0805">Transcription regulation</keyword>
<dbReference type="InterPro" id="IPR001867">
    <property type="entry name" value="OmpR/PhoB-type_DNA-bd"/>
</dbReference>
<feature type="domain" description="OmpR/PhoB-type" evidence="9">
    <location>
        <begin position="124"/>
        <end position="224"/>
    </location>
</feature>
<protein>
    <submittedName>
        <fullName evidence="12">Response regulator transcription factor</fullName>
    </submittedName>
</protein>
<evidence type="ECO:0000256" key="7">
    <source>
        <dbReference type="PROSITE-ProRule" id="PRU01091"/>
    </source>
</evidence>
<evidence type="ECO:0000256" key="6">
    <source>
        <dbReference type="PROSITE-ProRule" id="PRU00169"/>
    </source>
</evidence>
<dbReference type="EMBL" id="JARPWY010000038">
    <property type="protein sequence ID" value="MDT2515226.1"/>
    <property type="molecule type" value="Genomic_DNA"/>
</dbReference>
<keyword evidence="5" id="KW-0804">Transcription</keyword>
<keyword evidence="2" id="KW-0902">Two-component regulatory system</keyword>
<dbReference type="InterPro" id="IPR011006">
    <property type="entry name" value="CheY-like_superfamily"/>
</dbReference>
<dbReference type="InterPro" id="IPR036388">
    <property type="entry name" value="WH-like_DNA-bd_sf"/>
</dbReference>
<accession>A0A437UQ83</accession>
<evidence type="ECO:0000256" key="5">
    <source>
        <dbReference type="ARBA" id="ARBA00023163"/>
    </source>
</evidence>
<evidence type="ECO:0000313" key="14">
    <source>
        <dbReference type="Proteomes" id="UP001264335"/>
    </source>
</evidence>
<dbReference type="AlphaFoldDB" id="A0A437UQ83"/>
<comment type="caution">
    <text evidence="12">The sequence shown here is derived from an EMBL/GenBank/DDBJ whole genome shotgun (WGS) entry which is preliminary data.</text>
</comment>
<dbReference type="CDD" id="cd17574">
    <property type="entry name" value="REC_OmpR"/>
    <property type="match status" value="1"/>
</dbReference>
<dbReference type="RefSeq" id="WP_016181991.1">
    <property type="nucleotide sequence ID" value="NZ_CAAKOH010000008.1"/>
</dbReference>
<keyword evidence="4 7" id="KW-0238">DNA-binding</keyword>
<dbReference type="GO" id="GO:0000976">
    <property type="term" value="F:transcription cis-regulatory region binding"/>
    <property type="evidence" value="ECO:0007669"/>
    <property type="project" value="TreeGrafter"/>
</dbReference>
<dbReference type="SMART" id="SM00862">
    <property type="entry name" value="Trans_reg_C"/>
    <property type="match status" value="1"/>
</dbReference>
<evidence type="ECO:0000259" key="9">
    <source>
        <dbReference type="PROSITE" id="PS51755"/>
    </source>
</evidence>
<dbReference type="EMBL" id="JARPWH010000062">
    <property type="protein sequence ID" value="MDT2403719.1"/>
    <property type="molecule type" value="Genomic_DNA"/>
</dbReference>
<dbReference type="GO" id="GO:0032993">
    <property type="term" value="C:protein-DNA complex"/>
    <property type="evidence" value="ECO:0007669"/>
    <property type="project" value="TreeGrafter"/>
</dbReference>
<reference evidence="10 14" key="2">
    <citation type="submission" date="2023-03" db="EMBL/GenBank/DDBJ databases">
        <authorList>
            <person name="Shen W."/>
            <person name="Cai J."/>
        </authorList>
    </citation>
    <scope>NUCLEOTIDE SEQUENCE</scope>
    <source>
        <strain evidence="10">P33-2</strain>
        <strain evidence="11 14">Y2</strain>
    </source>
</reference>
<dbReference type="Gene3D" id="3.40.50.2300">
    <property type="match status" value="1"/>
</dbReference>
<feature type="domain" description="Response regulatory" evidence="8">
    <location>
        <begin position="4"/>
        <end position="117"/>
    </location>
</feature>
<gene>
    <name evidence="12" type="ORF">EK398_13640</name>
    <name evidence="10" type="ORF">P7D43_15230</name>
    <name evidence="11" type="ORF">P7D79_13455</name>
</gene>
<proteinExistence type="predicted"/>
<feature type="modified residue" description="4-aspartylphosphate" evidence="6">
    <location>
        <position position="53"/>
    </location>
</feature>
<evidence type="ECO:0000256" key="1">
    <source>
        <dbReference type="ARBA" id="ARBA00022553"/>
    </source>
</evidence>